<evidence type="ECO:0000313" key="2">
    <source>
        <dbReference type="EMBL" id="KAK5695543.1"/>
    </source>
</evidence>
<organism evidence="2 3">
    <name type="scientific">Elasticomyces elasticus</name>
    <dbReference type="NCBI Taxonomy" id="574655"/>
    <lineage>
        <taxon>Eukaryota</taxon>
        <taxon>Fungi</taxon>
        <taxon>Dikarya</taxon>
        <taxon>Ascomycota</taxon>
        <taxon>Pezizomycotina</taxon>
        <taxon>Dothideomycetes</taxon>
        <taxon>Dothideomycetidae</taxon>
        <taxon>Mycosphaerellales</taxon>
        <taxon>Teratosphaeriaceae</taxon>
        <taxon>Elasticomyces</taxon>
    </lineage>
</organism>
<evidence type="ECO:0000256" key="1">
    <source>
        <dbReference type="SAM" id="MobiDB-lite"/>
    </source>
</evidence>
<dbReference type="Proteomes" id="UP001310594">
    <property type="component" value="Unassembled WGS sequence"/>
</dbReference>
<protein>
    <submittedName>
        <fullName evidence="2">Uncharacterized protein</fullName>
    </submittedName>
</protein>
<dbReference type="EMBL" id="JAVRQU010000014">
    <property type="protein sequence ID" value="KAK5695543.1"/>
    <property type="molecule type" value="Genomic_DNA"/>
</dbReference>
<feature type="compositionally biased region" description="Basic and acidic residues" evidence="1">
    <location>
        <begin position="63"/>
        <end position="81"/>
    </location>
</feature>
<gene>
    <name evidence="2" type="ORF">LTR97_009053</name>
</gene>
<reference evidence="2" key="1">
    <citation type="submission" date="2023-08" db="EMBL/GenBank/DDBJ databases">
        <title>Black Yeasts Isolated from many extreme environments.</title>
        <authorList>
            <person name="Coleine C."/>
            <person name="Stajich J.E."/>
            <person name="Selbmann L."/>
        </authorList>
    </citation>
    <scope>NUCLEOTIDE SEQUENCE</scope>
    <source>
        <strain evidence="2">CCFEE 5810</strain>
    </source>
</reference>
<dbReference type="AlphaFoldDB" id="A0AAN7VPX5"/>
<feature type="region of interest" description="Disordered" evidence="1">
    <location>
        <begin position="62"/>
        <end position="81"/>
    </location>
</feature>
<accession>A0AAN7VPX5</accession>
<proteinExistence type="predicted"/>
<evidence type="ECO:0000313" key="3">
    <source>
        <dbReference type="Proteomes" id="UP001310594"/>
    </source>
</evidence>
<name>A0AAN7VPX5_9PEZI</name>
<comment type="caution">
    <text evidence="2">The sequence shown here is derived from an EMBL/GenBank/DDBJ whole genome shotgun (WGS) entry which is preliminary data.</text>
</comment>
<sequence length="330" mass="36896">MSTDAGQSLSSLDGLSNILAKMCEAQVTLTHSVNELVVAQKTTNELIGTLIKDRTAGCAKGITAEERRDHTTSENEKEQSTGDLRRIIPDVVLRPSALVIGTFELLEQILLDDQVSMQTVLLAQRVNTAFLATITNSQALQRKLFFSPQSITNSHHDRPTLNHLLIQKSVLHHLPLWLRRNSESLFESRSQLAGEQHLVLRNLEVCEMATADISNAKLSGGRLHYLTADLITPLYGDPTGIIERGSWQRMYLTQPPCVLVIRAECSYTKDYGLLHGENKLYRLHGWSIIKEPGPLSNLLRSVKRLDHRLQELGNLKKILEGMKLPLASDE</sequence>